<dbReference type="PANTHER" id="PTHR33495:SF2">
    <property type="entry name" value="ANTI-SIGMA FACTOR ANTAGONIST TM_1081-RELATED"/>
    <property type="match status" value="1"/>
</dbReference>
<evidence type="ECO:0000256" key="1">
    <source>
        <dbReference type="ARBA" id="ARBA00009013"/>
    </source>
</evidence>
<dbReference type="SUPFAM" id="SSF52091">
    <property type="entry name" value="SpoIIaa-like"/>
    <property type="match status" value="1"/>
</dbReference>
<dbReference type="PROSITE" id="PS50801">
    <property type="entry name" value="STAS"/>
    <property type="match status" value="1"/>
</dbReference>
<sequence>MINNIEISATHPNQIKVVLEGDLYVEEATELRERLLQQIAKGVKNIDIVISGLNYIDSSGLGVLIAIQKRCIQKGGSVKIHGLRGNIKELFELTRLNKVFDIE</sequence>
<dbReference type="NCBIfam" id="TIGR00377">
    <property type="entry name" value="ant_ant_sig"/>
    <property type="match status" value="1"/>
</dbReference>
<dbReference type="InterPro" id="IPR036513">
    <property type="entry name" value="STAS_dom_sf"/>
</dbReference>
<feature type="domain" description="STAS" evidence="3">
    <location>
        <begin position="17"/>
        <end position="103"/>
    </location>
</feature>
<evidence type="ECO:0000313" key="5">
    <source>
        <dbReference type="Proteomes" id="UP001601058"/>
    </source>
</evidence>
<name>A0ABW6JVI3_9BACI</name>
<accession>A0ABW6JVI3</accession>
<comment type="caution">
    <text evidence="4">The sequence shown here is derived from an EMBL/GenBank/DDBJ whole genome shotgun (WGS) entry which is preliminary data.</text>
</comment>
<evidence type="ECO:0000259" key="3">
    <source>
        <dbReference type="PROSITE" id="PS50801"/>
    </source>
</evidence>
<evidence type="ECO:0000256" key="2">
    <source>
        <dbReference type="RuleBase" id="RU003749"/>
    </source>
</evidence>
<gene>
    <name evidence="4" type="ORF">ACFYKT_05830</name>
</gene>
<dbReference type="Proteomes" id="UP001601058">
    <property type="component" value="Unassembled WGS sequence"/>
</dbReference>
<organism evidence="4 5">
    <name type="scientific">Cytobacillus mangrovibacter</name>
    <dbReference type="NCBI Taxonomy" id="3299024"/>
    <lineage>
        <taxon>Bacteria</taxon>
        <taxon>Bacillati</taxon>
        <taxon>Bacillota</taxon>
        <taxon>Bacilli</taxon>
        <taxon>Bacillales</taxon>
        <taxon>Bacillaceae</taxon>
        <taxon>Cytobacillus</taxon>
    </lineage>
</organism>
<reference evidence="4 5" key="1">
    <citation type="submission" date="2024-08" db="EMBL/GenBank/DDBJ databases">
        <title>Two novel Cytobacillus novel species.</title>
        <authorList>
            <person name="Liu G."/>
        </authorList>
    </citation>
    <scope>NUCLEOTIDE SEQUENCE [LARGE SCALE GENOMIC DNA]</scope>
    <source>
        <strain evidence="4 5">FJAT-53684</strain>
    </source>
</reference>
<dbReference type="PANTHER" id="PTHR33495">
    <property type="entry name" value="ANTI-SIGMA FACTOR ANTAGONIST TM_1081-RELATED-RELATED"/>
    <property type="match status" value="1"/>
</dbReference>
<proteinExistence type="inferred from homology"/>
<dbReference type="RefSeq" id="WP_389216762.1">
    <property type="nucleotide sequence ID" value="NZ_JBIACJ010000002.1"/>
</dbReference>
<protein>
    <recommendedName>
        <fullName evidence="2">Anti-sigma factor antagonist</fullName>
    </recommendedName>
</protein>
<dbReference type="InterPro" id="IPR003658">
    <property type="entry name" value="Anti-sigma_ant"/>
</dbReference>
<dbReference type="InterPro" id="IPR002645">
    <property type="entry name" value="STAS_dom"/>
</dbReference>
<evidence type="ECO:0000313" key="4">
    <source>
        <dbReference type="EMBL" id="MFE8695884.1"/>
    </source>
</evidence>
<dbReference type="Pfam" id="PF01740">
    <property type="entry name" value="STAS"/>
    <property type="match status" value="1"/>
</dbReference>
<dbReference type="Gene3D" id="3.30.750.24">
    <property type="entry name" value="STAS domain"/>
    <property type="match status" value="1"/>
</dbReference>
<dbReference type="EMBL" id="JBIACJ010000002">
    <property type="protein sequence ID" value="MFE8695884.1"/>
    <property type="molecule type" value="Genomic_DNA"/>
</dbReference>
<keyword evidence="5" id="KW-1185">Reference proteome</keyword>
<dbReference type="CDD" id="cd07043">
    <property type="entry name" value="STAS_anti-anti-sigma_factors"/>
    <property type="match status" value="1"/>
</dbReference>
<comment type="similarity">
    <text evidence="1 2">Belongs to the anti-sigma-factor antagonist family.</text>
</comment>